<feature type="compositionally biased region" description="Acidic residues" evidence="6">
    <location>
        <begin position="1116"/>
        <end position="1125"/>
    </location>
</feature>
<accession>A0AAV1IB89</accession>
<feature type="compositionally biased region" description="Low complexity" evidence="6">
    <location>
        <begin position="125"/>
        <end position="147"/>
    </location>
</feature>
<feature type="region of interest" description="Disordered" evidence="6">
    <location>
        <begin position="1"/>
        <end position="71"/>
    </location>
</feature>
<dbReference type="Proteomes" id="UP001314263">
    <property type="component" value="Unassembled WGS sequence"/>
</dbReference>
<protein>
    <recommendedName>
        <fullName evidence="7">CSD domain-containing protein</fullName>
    </recommendedName>
</protein>
<dbReference type="PANTHER" id="PTHR12913:SF1">
    <property type="entry name" value="COLD SHOCK DOMAIN-CONTAINING PROTEIN E1"/>
    <property type="match status" value="1"/>
</dbReference>
<evidence type="ECO:0000313" key="8">
    <source>
        <dbReference type="EMBL" id="CAK0783570.1"/>
    </source>
</evidence>
<gene>
    <name evidence="8" type="ORF">CVIRNUC_006769</name>
</gene>
<feature type="compositionally biased region" description="Low complexity" evidence="6">
    <location>
        <begin position="839"/>
        <end position="850"/>
    </location>
</feature>
<dbReference type="SUPFAM" id="SSF50249">
    <property type="entry name" value="Nucleic acid-binding proteins"/>
    <property type="match status" value="2"/>
</dbReference>
<dbReference type="Pfam" id="PF00313">
    <property type="entry name" value="CSD"/>
    <property type="match status" value="2"/>
</dbReference>
<dbReference type="AlphaFoldDB" id="A0AAV1IB89"/>
<feature type="region of interest" description="Disordered" evidence="6">
    <location>
        <begin position="779"/>
        <end position="850"/>
    </location>
</feature>
<evidence type="ECO:0000259" key="7">
    <source>
        <dbReference type="PROSITE" id="PS51857"/>
    </source>
</evidence>
<evidence type="ECO:0000256" key="3">
    <source>
        <dbReference type="ARBA" id="ARBA00022737"/>
    </source>
</evidence>
<name>A0AAV1IB89_9CHLO</name>
<feature type="compositionally biased region" description="Polar residues" evidence="6">
    <location>
        <begin position="1072"/>
        <end position="1086"/>
    </location>
</feature>
<feature type="compositionally biased region" description="Basic and acidic residues" evidence="6">
    <location>
        <begin position="991"/>
        <end position="1001"/>
    </location>
</feature>
<evidence type="ECO:0000256" key="1">
    <source>
        <dbReference type="ARBA" id="ARBA00004496"/>
    </source>
</evidence>
<dbReference type="InterPro" id="IPR011129">
    <property type="entry name" value="CSD"/>
</dbReference>
<dbReference type="CDD" id="cd04458">
    <property type="entry name" value="CSP_CDS"/>
    <property type="match status" value="1"/>
</dbReference>
<feature type="domain" description="CSD" evidence="7">
    <location>
        <begin position="504"/>
        <end position="577"/>
    </location>
</feature>
<feature type="region of interest" description="Disordered" evidence="6">
    <location>
        <begin position="1031"/>
        <end position="1131"/>
    </location>
</feature>
<dbReference type="GO" id="GO:0003723">
    <property type="term" value="F:RNA binding"/>
    <property type="evidence" value="ECO:0007669"/>
    <property type="project" value="UniProtKB-KW"/>
</dbReference>
<proteinExistence type="inferred from homology"/>
<feature type="compositionally biased region" description="Polar residues" evidence="6">
    <location>
        <begin position="47"/>
        <end position="60"/>
    </location>
</feature>
<comment type="similarity">
    <text evidence="5">Belongs to the UNR family.</text>
</comment>
<feature type="compositionally biased region" description="Low complexity" evidence="6">
    <location>
        <begin position="892"/>
        <end position="905"/>
    </location>
</feature>
<feature type="compositionally biased region" description="Low complexity" evidence="6">
    <location>
        <begin position="958"/>
        <end position="976"/>
    </location>
</feature>
<dbReference type="EMBL" id="CAUYUE010000008">
    <property type="protein sequence ID" value="CAK0783570.1"/>
    <property type="molecule type" value="Genomic_DNA"/>
</dbReference>
<keyword evidence="9" id="KW-1185">Reference proteome</keyword>
<feature type="region of interest" description="Disordered" evidence="6">
    <location>
        <begin position="229"/>
        <end position="256"/>
    </location>
</feature>
<feature type="compositionally biased region" description="Acidic residues" evidence="6">
    <location>
        <begin position="1057"/>
        <end position="1066"/>
    </location>
</feature>
<sequence>MTEMGPNTDGSTPEIKRREPNPNRRTPRSSDGAGRGGQRGRGPQAGSYGNSPQSMPNQRQPQHRVMGGGYQNGEAYSFMPVGTKLQGHIDSIKGSFGFIRVPTSAEPVFFHSSELLTEGPPQLDGESSASEQLQGSLSSAAAQSQEQPLTQALDKDSVPPGLQPAPAGQASTQGSQGTRDMTEIVQPGQPVEFTVSASSQENTRNRGGRAPKYMARQVRLLPEGAIQVPESSSKPLQGRIEKPLAGSSGQSWTNRDEGAQVGGLISYQRPSTDKEQSAQLFVPFTDADLKQRGMRFTRGDMVEFVLGSDPKSGQQTASQIGPARQARSYPEPSGPRERGFVERFKEHYGFIRGVDREQQSQLFFHISEVRLEPDQAIEAGSEVSFATVPDTQGKGEGNPIAVRIQLLPDGTLEAEKRLPERVRGQITRPCAVKEPSDLGRATYESEQGHSTPCSFSLDQVQDGEEVGRTLDTGDQVELSVVINRKLGTTVAEAVKLVCKAEDKRELGQVKRLHGKEGEAWGFIRPCNRAQDLFFHSAALAPGLAMAELAPGDDVEFCIARDPTPEQPKRIVASRIARAPKGAAQFEVISEELYQGVIIDRMIASKGNITSGLLHYLDNGTPAKLTFGPKDLMDGKVNPKPQDHVTFRTCLNPKAIKAAEKAGGVAAQYAGRRAAQVALQVHSGKVQWVAKTHGFIDWQIDGEPQARIIFNAFDVEGSVGGAGKGTGAGGPGSAGNAGPVLLRLGDEVTFTIADKIPRKEAEKAGITETPITARRVIRTKASAGKEEEVSPAERNPAAVKYTGNLGQAPGAPKGMRMARGPDGSKGFAPGRGRPLPPQPAASMAASAPGSVPGLKPALSSGALNPTAAEFVPGGLPPALAAKVSAVNEQLRNPSAAPSMPSGPATALTKAPQQDFRVLEGAEVSDGSTGQQDTASDRAQAASQPEPQPVGPEQAPASGPAPEQAKQEPALAQAAALANGKHPAQEAGQGSGEQREFDEKVEAADATAAASASADDKAQAAEELDALKLADAEAAGSVRSADVKDVSSAAHLRASEVPELAEDVDVEAGEGQGAQPSTASEAAGTSCQAGAIREAAVVTSSEESAPARHRPAAASADELPESPESADMEAGTA</sequence>
<evidence type="ECO:0000256" key="4">
    <source>
        <dbReference type="ARBA" id="ARBA00022884"/>
    </source>
</evidence>
<dbReference type="InterPro" id="IPR002059">
    <property type="entry name" value="CSP_DNA-bd"/>
</dbReference>
<dbReference type="GO" id="GO:0005737">
    <property type="term" value="C:cytoplasm"/>
    <property type="evidence" value="ECO:0007669"/>
    <property type="project" value="UniProtKB-SubCell"/>
</dbReference>
<evidence type="ECO:0000256" key="6">
    <source>
        <dbReference type="SAM" id="MobiDB-lite"/>
    </source>
</evidence>
<feature type="region of interest" description="Disordered" evidence="6">
    <location>
        <begin position="890"/>
        <end position="1018"/>
    </location>
</feature>
<feature type="compositionally biased region" description="Low complexity" evidence="6">
    <location>
        <begin position="1002"/>
        <end position="1011"/>
    </location>
</feature>
<dbReference type="PANTHER" id="PTHR12913">
    <property type="entry name" value="UNR PROTEIN N-RAS UPSTREAM GENE PROTEIN"/>
    <property type="match status" value="1"/>
</dbReference>
<evidence type="ECO:0000256" key="5">
    <source>
        <dbReference type="ARBA" id="ARBA00044751"/>
    </source>
</evidence>
<comment type="caution">
    <text evidence="8">The sequence shown here is derived from an EMBL/GenBank/DDBJ whole genome shotgun (WGS) entry which is preliminary data.</text>
</comment>
<feature type="region of interest" description="Disordered" evidence="6">
    <location>
        <begin position="116"/>
        <end position="212"/>
    </location>
</feature>
<evidence type="ECO:0000256" key="2">
    <source>
        <dbReference type="ARBA" id="ARBA00022490"/>
    </source>
</evidence>
<comment type="subcellular location">
    <subcellularLocation>
        <location evidence="1">Cytoplasm</location>
    </subcellularLocation>
</comment>
<keyword evidence="2" id="KW-0963">Cytoplasm</keyword>
<feature type="region of interest" description="Disordered" evidence="6">
    <location>
        <begin position="306"/>
        <end position="337"/>
    </location>
</feature>
<organism evidence="8 9">
    <name type="scientific">Coccomyxa viridis</name>
    <dbReference type="NCBI Taxonomy" id="1274662"/>
    <lineage>
        <taxon>Eukaryota</taxon>
        <taxon>Viridiplantae</taxon>
        <taxon>Chlorophyta</taxon>
        <taxon>core chlorophytes</taxon>
        <taxon>Trebouxiophyceae</taxon>
        <taxon>Trebouxiophyceae incertae sedis</taxon>
        <taxon>Coccomyxaceae</taxon>
        <taxon>Coccomyxa</taxon>
    </lineage>
</organism>
<dbReference type="InterPro" id="IPR012340">
    <property type="entry name" value="NA-bd_OB-fold"/>
</dbReference>
<dbReference type="PROSITE" id="PS51857">
    <property type="entry name" value="CSD_2"/>
    <property type="match status" value="1"/>
</dbReference>
<keyword evidence="4" id="KW-0694">RNA-binding</keyword>
<dbReference type="SMART" id="SM00357">
    <property type="entry name" value="CSP"/>
    <property type="match status" value="2"/>
</dbReference>
<evidence type="ECO:0000313" key="9">
    <source>
        <dbReference type="Proteomes" id="UP001314263"/>
    </source>
</evidence>
<dbReference type="Gene3D" id="2.40.50.140">
    <property type="entry name" value="Nucleic acid-binding proteins"/>
    <property type="match status" value="3"/>
</dbReference>
<keyword evidence="3" id="KW-0677">Repeat</keyword>
<reference evidence="8 9" key="1">
    <citation type="submission" date="2023-10" db="EMBL/GenBank/DDBJ databases">
        <authorList>
            <person name="Maclean D."/>
            <person name="Macfadyen A."/>
        </authorList>
    </citation>
    <scope>NUCLEOTIDE SEQUENCE [LARGE SCALE GENOMIC DNA]</scope>
</reference>